<dbReference type="SUPFAM" id="SSF55874">
    <property type="entry name" value="ATPase domain of HSP90 chaperone/DNA topoisomerase II/histidine kinase"/>
    <property type="match status" value="2"/>
</dbReference>
<dbReference type="InterPro" id="IPR005467">
    <property type="entry name" value="His_kinase_dom"/>
</dbReference>
<evidence type="ECO:0000313" key="4">
    <source>
        <dbReference type="EMBL" id="AFJ47172.1"/>
    </source>
</evidence>
<accession>K6WKL2</accession>
<protein>
    <submittedName>
        <fullName evidence="4">ATPase</fullName>
    </submittedName>
</protein>
<dbReference type="EMBL" id="CP001560">
    <property type="protein sequence ID" value="AFJ47172.1"/>
    <property type="molecule type" value="Genomic_DNA"/>
</dbReference>
<dbReference type="InterPro" id="IPR003594">
    <property type="entry name" value="HATPase_dom"/>
</dbReference>
<evidence type="ECO:0000256" key="1">
    <source>
        <dbReference type="ARBA" id="ARBA00022553"/>
    </source>
</evidence>
<reference evidence="4 5" key="1">
    <citation type="journal article" date="2012" name="J. Bacteriol.">
        <title>Complete genome sequence of the B12-producing Shimwellia blattae strain DSM 4481, isolated from a cockroach.</title>
        <authorList>
            <person name="Brzuszkiewicz E."/>
            <person name="Waschkowitz T."/>
            <person name="Wiezer A."/>
            <person name="Daniel R."/>
        </authorList>
    </citation>
    <scope>NUCLEOTIDE SEQUENCE [LARGE SCALE GENOMIC DNA]</scope>
    <source>
        <strain evidence="5">ATCC 29907 / DSM 4481 / JCM 1650 / NBRC 105725 / CDC 9005-74</strain>
    </source>
</reference>
<evidence type="ECO:0000256" key="2">
    <source>
        <dbReference type="SAM" id="Coils"/>
    </source>
</evidence>
<name>I2B9G8_SHIBC</name>
<dbReference type="OrthoDB" id="9816482at2"/>
<dbReference type="KEGG" id="ebt:EBL_c20810"/>
<dbReference type="Proteomes" id="UP000001955">
    <property type="component" value="Chromosome"/>
</dbReference>
<dbReference type="InterPro" id="IPR043836">
    <property type="entry name" value="DHp"/>
</dbReference>
<accession>I2B9G8</accession>
<keyword evidence="2" id="KW-0175">Coiled coil</keyword>
<organism evidence="4 5">
    <name type="scientific">Shimwellia blattae (strain ATCC 29907 / DSM 4481 / JCM 1650 / NBRC 105725 / CDC 9005-74)</name>
    <name type="common">Escherichia blattae</name>
    <dbReference type="NCBI Taxonomy" id="630626"/>
    <lineage>
        <taxon>Bacteria</taxon>
        <taxon>Pseudomonadati</taxon>
        <taxon>Pseudomonadota</taxon>
        <taxon>Gammaproteobacteria</taxon>
        <taxon>Enterobacterales</taxon>
        <taxon>Enterobacteriaceae</taxon>
        <taxon>Shimwellia</taxon>
    </lineage>
</organism>
<dbReference type="Pfam" id="PF13589">
    <property type="entry name" value="HATPase_c_3"/>
    <property type="match status" value="1"/>
</dbReference>
<proteinExistence type="predicted"/>
<dbReference type="STRING" id="630626.EBL_c20810"/>
<dbReference type="AlphaFoldDB" id="I2B9G8"/>
<dbReference type="RefSeq" id="WP_002443623.1">
    <property type="nucleotide sequence ID" value="NC_017910.1"/>
</dbReference>
<evidence type="ECO:0000313" key="5">
    <source>
        <dbReference type="Proteomes" id="UP000001955"/>
    </source>
</evidence>
<feature type="coiled-coil region" evidence="2">
    <location>
        <begin position="170"/>
        <end position="197"/>
    </location>
</feature>
<sequence length="990" mass="113713">MTQIIVRARAVDMLGRQQIAGIPTAIHELFKNAHDAYAENVEVDYFQQNKILILRDNGYGMTRQDVESRWLTLGTESRINYNKKLLGKDEWRGPKALASRAIMGEKGIGRLAIAVISPITLLMTRAVREDGLHNLVVALVHWGLFEQPGIDISAINIPVEEYDGGYVLNNSDITVLVDKVEKNIDDLKNEIDLDEYNNLKQQLSGYKKINPDAIDKMLREKDDDSLSLRDGGYGTHFILLPVAPELDDDIEGGTDKEASKLERSLLGFSNLMLDSKPVIKTEFRIHRAGEVEELIGGKIFFENSDFDRTDQFFEGEFNEYGQFVGVVSIYGKKREFIYNWVDGKGRQSKCGAFSFKYGYVQGVAHESRLTPDEWTNMSRKTDRIGGLYIYKNGIRVLPYGNSDVDWLDIEKRRTQSFRDWFFSYRRGFGYVAITQENNETLSEKAGREGFRENQAYRDFRSILIGLFRQLAIEFFRKSGAQTDDFNEIKDLYKKQNELLKKQKAKVENRRKDFQSELDDFFELYNKNHFEDEVLKIDSYCSIALQQLEFNVDISDFGKVLRDIEREVNDKYKKLNSQLTIVQPRGLALTNRLKNDWFSYEDISSKIREDLINKSMASSLEKIAELSRQRIPLSERRNNAIADIQNESDKIIKDIMAIRRSAATALKTMTNSVNEVIKSEFSRARVDVELIIDEFVKKSAQRPSEIELIRNDINGKINALYNNELVNFSSIKSQLDSLIDDIKSKDTYDDKFAAIEARNQILEEQIEFYSEFAQMGMSVGILQHEFESSIKGIRSAMVRFKPWADKNAPLSPIYMDLRVHIERLDGYLKALDPLGRRMHRQTIELSGSEIIRVVKIVFTEQLDKHKIVLEISHAFRDFTVKCKSSAIIGAFINIVDNAIYWLSHRVSGDRIIYFDADIDGFLLSNNGPGIEDRYRDRIFNFGETLKEGGRGMGLAITKQTLKNEGFDISLIKAGIDVNPVFKIHPVLDKEI</sequence>
<keyword evidence="5" id="KW-1185">Reference proteome</keyword>
<feature type="coiled-coil region" evidence="2">
    <location>
        <begin position="489"/>
        <end position="516"/>
    </location>
</feature>
<dbReference type="HOGENOM" id="CLU_012281_0_0_6"/>
<keyword evidence="1" id="KW-0597">Phosphoprotein</keyword>
<dbReference type="Gene3D" id="3.30.565.10">
    <property type="entry name" value="Histidine kinase-like ATPase, C-terminal domain"/>
    <property type="match status" value="2"/>
</dbReference>
<dbReference type="eggNOG" id="COG4191">
    <property type="taxonomic scope" value="Bacteria"/>
</dbReference>
<dbReference type="Pfam" id="PF19191">
    <property type="entry name" value="HEF_HK"/>
    <property type="match status" value="1"/>
</dbReference>
<dbReference type="PROSITE" id="PS50109">
    <property type="entry name" value="HIS_KIN"/>
    <property type="match status" value="1"/>
</dbReference>
<feature type="domain" description="Histidine kinase" evidence="3">
    <location>
        <begin position="780"/>
        <end position="969"/>
    </location>
</feature>
<dbReference type="SMART" id="SM00387">
    <property type="entry name" value="HATPase_c"/>
    <property type="match status" value="1"/>
</dbReference>
<dbReference type="eggNOG" id="COG1196">
    <property type="taxonomic scope" value="Bacteria"/>
</dbReference>
<dbReference type="InterPro" id="IPR036890">
    <property type="entry name" value="HATPase_C_sf"/>
</dbReference>
<dbReference type="PATRIC" id="fig|630626.3.peg.2022"/>
<evidence type="ECO:0000259" key="3">
    <source>
        <dbReference type="PROSITE" id="PS50109"/>
    </source>
</evidence>
<gene>
    <name evidence="4" type="ordered locus">EBL_c20810</name>
</gene>